<reference evidence="3 4" key="1">
    <citation type="journal article" date="2014" name="Nature">
        <title>An environmental bacterial taxon with a large and distinct metabolic repertoire.</title>
        <authorList>
            <person name="Wilson M.C."/>
            <person name="Mori T."/>
            <person name="Ruckert C."/>
            <person name="Uria A.R."/>
            <person name="Helf M.J."/>
            <person name="Takada K."/>
            <person name="Gernert C."/>
            <person name="Steffens U.A."/>
            <person name="Heycke N."/>
            <person name="Schmitt S."/>
            <person name="Rinke C."/>
            <person name="Helfrich E.J."/>
            <person name="Brachmann A.O."/>
            <person name="Gurgui C."/>
            <person name="Wakimoto T."/>
            <person name="Kracht M."/>
            <person name="Crusemann M."/>
            <person name="Hentschel U."/>
            <person name="Abe I."/>
            <person name="Matsunaga S."/>
            <person name="Kalinowski J."/>
            <person name="Takeyama H."/>
            <person name="Piel J."/>
        </authorList>
    </citation>
    <scope>NUCLEOTIDE SEQUENCE [LARGE SCALE GENOMIC DNA]</scope>
    <source>
        <strain evidence="4">TSY1</strain>
    </source>
</reference>
<dbReference type="HOGENOM" id="CLU_147162_11_1_7"/>
<protein>
    <submittedName>
        <fullName evidence="3">Uncharacterized protein</fullName>
    </submittedName>
</protein>
<name>W4LDU4_ENTF1</name>
<dbReference type="AlphaFoldDB" id="W4LDU4"/>
<dbReference type="InterPro" id="IPR035093">
    <property type="entry name" value="RelE/ParE_toxin_dom_sf"/>
</dbReference>
<keyword evidence="2" id="KW-1277">Toxin-antitoxin system</keyword>
<organism evidence="3 4">
    <name type="scientific">Entotheonella factor</name>
    <dbReference type="NCBI Taxonomy" id="1429438"/>
    <lineage>
        <taxon>Bacteria</taxon>
        <taxon>Pseudomonadati</taxon>
        <taxon>Nitrospinota/Tectimicrobiota group</taxon>
        <taxon>Candidatus Tectimicrobiota</taxon>
        <taxon>Candidatus Entotheonellia</taxon>
        <taxon>Candidatus Entotheonellales</taxon>
        <taxon>Candidatus Entotheonellaceae</taxon>
        <taxon>Candidatus Entotheonella</taxon>
    </lineage>
</organism>
<comment type="similarity">
    <text evidence="1">Belongs to the RelE toxin family.</text>
</comment>
<dbReference type="Proteomes" id="UP000019141">
    <property type="component" value="Unassembled WGS sequence"/>
</dbReference>
<keyword evidence="4" id="KW-1185">Reference proteome</keyword>
<accession>W4LDU4</accession>
<dbReference type="PANTHER" id="PTHR33755">
    <property type="entry name" value="TOXIN PARE1-RELATED"/>
    <property type="match status" value="1"/>
</dbReference>
<evidence type="ECO:0000256" key="2">
    <source>
        <dbReference type="ARBA" id="ARBA00022649"/>
    </source>
</evidence>
<proteinExistence type="inferred from homology"/>
<dbReference type="InterPro" id="IPR051803">
    <property type="entry name" value="TA_system_RelE-like_toxin"/>
</dbReference>
<evidence type="ECO:0000313" key="3">
    <source>
        <dbReference type="EMBL" id="ETW95491.1"/>
    </source>
</evidence>
<dbReference type="PANTHER" id="PTHR33755:SF6">
    <property type="entry name" value="PLASMID STABILIZATION SYSTEM PROTEIN"/>
    <property type="match status" value="1"/>
</dbReference>
<dbReference type="Gene3D" id="3.30.2310.20">
    <property type="entry name" value="RelE-like"/>
    <property type="match status" value="1"/>
</dbReference>
<sequence>MPTIEIIWSPTALEHLQVIYDYILDDNPAAAMDVHEEIERSTGLLKDNPRLGRPGRVADTRELVVPAYTNYIIVYDIQGHRVHILAVMHGRQSWPESFGGND</sequence>
<dbReference type="InterPro" id="IPR007712">
    <property type="entry name" value="RelE/ParE_toxin"/>
</dbReference>
<dbReference type="Pfam" id="PF05016">
    <property type="entry name" value="ParE_toxin"/>
    <property type="match status" value="1"/>
</dbReference>
<dbReference type="NCBIfam" id="TIGR02385">
    <property type="entry name" value="RelE_StbE"/>
    <property type="match status" value="1"/>
</dbReference>
<evidence type="ECO:0000256" key="1">
    <source>
        <dbReference type="ARBA" id="ARBA00006226"/>
    </source>
</evidence>
<comment type="caution">
    <text evidence="3">The sequence shown here is derived from an EMBL/GenBank/DDBJ whole genome shotgun (WGS) entry which is preliminary data.</text>
</comment>
<gene>
    <name evidence="3" type="ORF">ETSY1_30390</name>
</gene>
<dbReference type="EMBL" id="AZHW01000911">
    <property type="protein sequence ID" value="ETW95491.1"/>
    <property type="molecule type" value="Genomic_DNA"/>
</dbReference>
<evidence type="ECO:0000313" key="4">
    <source>
        <dbReference type="Proteomes" id="UP000019141"/>
    </source>
</evidence>